<dbReference type="SMART" id="SM00836">
    <property type="entry name" value="DALR_1"/>
    <property type="match status" value="1"/>
</dbReference>
<dbReference type="Gene3D" id="3.40.50.620">
    <property type="entry name" value="HUPs"/>
    <property type="match status" value="1"/>
</dbReference>
<accession>A0A2G9YV52</accession>
<evidence type="ECO:0000259" key="10">
    <source>
        <dbReference type="SMART" id="SM00836"/>
    </source>
</evidence>
<evidence type="ECO:0000256" key="2">
    <source>
        <dbReference type="ARBA" id="ARBA00022598"/>
    </source>
</evidence>
<evidence type="ECO:0000256" key="1">
    <source>
        <dbReference type="ARBA" id="ARBA00005594"/>
    </source>
</evidence>
<keyword evidence="6 8" id="KW-0030">Aminoacyl-tRNA synthetase</keyword>
<dbReference type="PANTHER" id="PTHR11956:SF5">
    <property type="entry name" value="ARGININE--TRNA LIGASE, CYTOPLASMIC"/>
    <property type="match status" value="1"/>
</dbReference>
<keyword evidence="2 8" id="KW-0436">Ligase</keyword>
<dbReference type="NCBIfam" id="TIGR00456">
    <property type="entry name" value="argS"/>
    <property type="match status" value="1"/>
</dbReference>
<evidence type="ECO:0000256" key="6">
    <source>
        <dbReference type="ARBA" id="ARBA00023146"/>
    </source>
</evidence>
<dbReference type="CDD" id="cd07956">
    <property type="entry name" value="Anticodon_Ia_Arg"/>
    <property type="match status" value="1"/>
</dbReference>
<feature type="domain" description="DALR anticodon binding" evidence="10">
    <location>
        <begin position="466"/>
        <end position="581"/>
    </location>
</feature>
<evidence type="ECO:0000256" key="9">
    <source>
        <dbReference type="RuleBase" id="RU363038"/>
    </source>
</evidence>
<dbReference type="InterPro" id="IPR005148">
    <property type="entry name" value="Arg-tRNA-synth_N"/>
</dbReference>
<keyword evidence="3 8" id="KW-0547">Nucleotide-binding</keyword>
<dbReference type="Gene3D" id="1.10.730.10">
    <property type="entry name" value="Isoleucyl-tRNA Synthetase, Domain 1"/>
    <property type="match status" value="1"/>
</dbReference>
<reference evidence="12 13" key="1">
    <citation type="submission" date="2017-09" db="EMBL/GenBank/DDBJ databases">
        <title>Depth-based differentiation of microbial function through sediment-hosted aquifers and enrichment of novel symbionts in the deep terrestrial subsurface.</title>
        <authorList>
            <person name="Probst A.J."/>
            <person name="Ladd B."/>
            <person name="Jarett J.K."/>
            <person name="Geller-Mcgrath D.E."/>
            <person name="Sieber C.M."/>
            <person name="Emerson J.B."/>
            <person name="Anantharaman K."/>
            <person name="Thomas B.C."/>
            <person name="Malmstrom R."/>
            <person name="Stieglmeier M."/>
            <person name="Klingl A."/>
            <person name="Woyke T."/>
            <person name="Ryan C.M."/>
            <person name="Banfield J.F."/>
        </authorList>
    </citation>
    <scope>NUCLEOTIDE SEQUENCE [LARGE SCALE GENOMIC DNA]</scope>
    <source>
        <strain evidence="12">CG23_combo_of_CG06-09_8_20_14_all_39_17</strain>
    </source>
</reference>
<keyword evidence="5 8" id="KW-0648">Protein biosynthesis</keyword>
<dbReference type="InterPro" id="IPR014729">
    <property type="entry name" value="Rossmann-like_a/b/a_fold"/>
</dbReference>
<dbReference type="SMART" id="SM01016">
    <property type="entry name" value="Arg_tRNA_synt_N"/>
    <property type="match status" value="1"/>
</dbReference>
<dbReference type="EC" id="6.1.1.19" evidence="8"/>
<dbReference type="GO" id="GO:0005524">
    <property type="term" value="F:ATP binding"/>
    <property type="evidence" value="ECO:0007669"/>
    <property type="project" value="UniProtKB-UniRule"/>
</dbReference>
<evidence type="ECO:0000313" key="12">
    <source>
        <dbReference type="EMBL" id="PIP23124.1"/>
    </source>
</evidence>
<feature type="domain" description="Arginyl tRNA synthetase N-terminal" evidence="11">
    <location>
        <begin position="18"/>
        <end position="110"/>
    </location>
</feature>
<dbReference type="InterPro" id="IPR009080">
    <property type="entry name" value="tRNAsynth_Ia_anticodon-bd"/>
</dbReference>
<dbReference type="Pfam" id="PF03485">
    <property type="entry name" value="Arg_tRNA_synt_N"/>
    <property type="match status" value="1"/>
</dbReference>
<dbReference type="Pfam" id="PF05746">
    <property type="entry name" value="DALR_1"/>
    <property type="match status" value="1"/>
</dbReference>
<dbReference type="SUPFAM" id="SSF47323">
    <property type="entry name" value="Anticodon-binding domain of a subclass of class I aminoacyl-tRNA synthetases"/>
    <property type="match status" value="1"/>
</dbReference>
<comment type="subunit">
    <text evidence="8">Monomer.</text>
</comment>
<dbReference type="SUPFAM" id="SSF55190">
    <property type="entry name" value="Arginyl-tRNA synthetase (ArgRS), N-terminal 'additional' domain"/>
    <property type="match status" value="1"/>
</dbReference>
<comment type="similarity">
    <text evidence="1 8 9">Belongs to the class-I aminoacyl-tRNA synthetase family.</text>
</comment>
<comment type="subcellular location">
    <subcellularLocation>
        <location evidence="8">Cytoplasm</location>
    </subcellularLocation>
</comment>
<protein>
    <recommendedName>
        <fullName evidence="8">Arginine--tRNA ligase</fullName>
        <ecNumber evidence="8">6.1.1.19</ecNumber>
    </recommendedName>
    <alternativeName>
        <fullName evidence="8">Arginyl-tRNA synthetase</fullName>
        <shortName evidence="8">ArgRS</shortName>
    </alternativeName>
</protein>
<dbReference type="GO" id="GO:0005737">
    <property type="term" value="C:cytoplasm"/>
    <property type="evidence" value="ECO:0007669"/>
    <property type="project" value="UniProtKB-SubCell"/>
</dbReference>
<dbReference type="InterPro" id="IPR035684">
    <property type="entry name" value="ArgRS_core"/>
</dbReference>
<organism evidence="12 13">
    <name type="scientific">Candidatus Nealsonbacteria bacterium CG23_combo_of_CG06-09_8_20_14_all_39_17</name>
    <dbReference type="NCBI Taxonomy" id="1974722"/>
    <lineage>
        <taxon>Bacteria</taxon>
        <taxon>Candidatus Nealsoniibacteriota</taxon>
    </lineage>
</organism>
<sequence>MLVLGGKFRYDESIMVKEEIGKMVERAIKNLQKERFFSDFEMPRIDVDGATEEIFGDYSVNTAMRIAKEIKKSPMEVALKIIGELKSMDRKDRLFEKIEAVEPGFINFFVSQKALLDFLNKSCDKKKRGSKKGGEKKVVVIDYSSPNIAKSFGVGHLRSTIIGQAVYNIYKFLGWKCIGVNHLGDWGTQFGKLIRQIKEEKLVLENLTIDDLEKIYIRFHKEAQSNPIMEEEARIWFKKLEKGDKEAKKIWEFCVETSLKEFGRIYSLLGVKIDHCMGESFYVREGKMDEIIKEAVKKKIASESQGALIIEYPGNELPPSMLLKSNGTTTYLTRDLATIKYRLKKWKPDLFIYEVGADQSLHLKQLFRAVELLGWRKKEDFFHVSHGLIRNIHGKFSTRKGETIHLENILNEAVERAEKISEDKEIAKAVGIGAVKYNDLSQQYKKDIIFDWDKMLNLKGDSGPYLQYVCARTESVLKKAGQEVIFPTDGGIINKEEEAVLRAIFKFPEAVEKAATRFSPNIVCEFSFDLAQKYNSLYNFHKIIKAETEEKKKFRLALTFAVNKTLKEALSLLGISVLERM</sequence>
<dbReference type="EMBL" id="PCRO01000004">
    <property type="protein sequence ID" value="PIP23124.1"/>
    <property type="molecule type" value="Genomic_DNA"/>
</dbReference>
<proteinExistence type="inferred from homology"/>
<evidence type="ECO:0000259" key="11">
    <source>
        <dbReference type="SMART" id="SM01016"/>
    </source>
</evidence>
<dbReference type="GO" id="GO:0006420">
    <property type="term" value="P:arginyl-tRNA aminoacylation"/>
    <property type="evidence" value="ECO:0007669"/>
    <property type="project" value="UniProtKB-UniRule"/>
</dbReference>
<feature type="short sequence motif" description="'HIGH' region" evidence="8">
    <location>
        <begin position="146"/>
        <end position="156"/>
    </location>
</feature>
<dbReference type="Gene3D" id="3.30.1360.70">
    <property type="entry name" value="Arginyl tRNA synthetase N-terminal domain"/>
    <property type="match status" value="1"/>
</dbReference>
<dbReference type="InterPro" id="IPR008909">
    <property type="entry name" value="DALR_anticod-bd"/>
</dbReference>
<evidence type="ECO:0000256" key="7">
    <source>
        <dbReference type="ARBA" id="ARBA00049339"/>
    </source>
</evidence>
<dbReference type="FunFam" id="3.40.50.620:FF:000116">
    <property type="entry name" value="Arginine--tRNA ligase"/>
    <property type="match status" value="1"/>
</dbReference>
<dbReference type="InterPro" id="IPR001278">
    <property type="entry name" value="Arg-tRNA-ligase"/>
</dbReference>
<evidence type="ECO:0000313" key="13">
    <source>
        <dbReference type="Proteomes" id="UP000229976"/>
    </source>
</evidence>
<dbReference type="AlphaFoldDB" id="A0A2G9YV52"/>
<evidence type="ECO:0000256" key="8">
    <source>
        <dbReference type="HAMAP-Rule" id="MF_00123"/>
    </source>
</evidence>
<keyword evidence="8" id="KW-0963">Cytoplasm</keyword>
<dbReference type="SUPFAM" id="SSF52374">
    <property type="entry name" value="Nucleotidylyl transferase"/>
    <property type="match status" value="1"/>
</dbReference>
<evidence type="ECO:0000256" key="4">
    <source>
        <dbReference type="ARBA" id="ARBA00022840"/>
    </source>
</evidence>
<dbReference type="Proteomes" id="UP000229976">
    <property type="component" value="Unassembled WGS sequence"/>
</dbReference>
<evidence type="ECO:0000256" key="5">
    <source>
        <dbReference type="ARBA" id="ARBA00022917"/>
    </source>
</evidence>
<dbReference type="HAMAP" id="MF_00123">
    <property type="entry name" value="Arg_tRNA_synth"/>
    <property type="match status" value="1"/>
</dbReference>
<gene>
    <name evidence="8" type="primary">argS</name>
    <name evidence="12" type="ORF">COX37_00185</name>
</gene>
<comment type="caution">
    <text evidence="12">The sequence shown here is derived from an EMBL/GenBank/DDBJ whole genome shotgun (WGS) entry which is preliminary data.</text>
</comment>
<comment type="catalytic activity">
    <reaction evidence="7 8">
        <text>tRNA(Arg) + L-arginine + ATP = L-arginyl-tRNA(Arg) + AMP + diphosphate</text>
        <dbReference type="Rhea" id="RHEA:20301"/>
        <dbReference type="Rhea" id="RHEA-COMP:9658"/>
        <dbReference type="Rhea" id="RHEA-COMP:9673"/>
        <dbReference type="ChEBI" id="CHEBI:30616"/>
        <dbReference type="ChEBI" id="CHEBI:32682"/>
        <dbReference type="ChEBI" id="CHEBI:33019"/>
        <dbReference type="ChEBI" id="CHEBI:78442"/>
        <dbReference type="ChEBI" id="CHEBI:78513"/>
        <dbReference type="ChEBI" id="CHEBI:456215"/>
        <dbReference type="EC" id="6.1.1.19"/>
    </reaction>
</comment>
<keyword evidence="4 8" id="KW-0067">ATP-binding</keyword>
<dbReference type="Pfam" id="PF00750">
    <property type="entry name" value="tRNA-synt_1d"/>
    <property type="match status" value="1"/>
</dbReference>
<evidence type="ECO:0000256" key="3">
    <source>
        <dbReference type="ARBA" id="ARBA00022741"/>
    </source>
</evidence>
<dbReference type="PANTHER" id="PTHR11956">
    <property type="entry name" value="ARGINYL-TRNA SYNTHETASE"/>
    <property type="match status" value="1"/>
</dbReference>
<name>A0A2G9YV52_9BACT</name>
<dbReference type="InterPro" id="IPR036695">
    <property type="entry name" value="Arg-tRNA-synth_N_sf"/>
</dbReference>
<dbReference type="GO" id="GO:0004814">
    <property type="term" value="F:arginine-tRNA ligase activity"/>
    <property type="evidence" value="ECO:0007669"/>
    <property type="project" value="UniProtKB-UniRule"/>
</dbReference>
<dbReference type="PRINTS" id="PR01038">
    <property type="entry name" value="TRNASYNTHARG"/>
</dbReference>